<dbReference type="Pfam" id="PF12399">
    <property type="entry name" value="BCA_ABC_TP_C"/>
    <property type="match status" value="1"/>
</dbReference>
<evidence type="ECO:0000256" key="3">
    <source>
        <dbReference type="ARBA" id="ARBA00022840"/>
    </source>
</evidence>
<dbReference type="InterPro" id="IPR051120">
    <property type="entry name" value="ABC_AA/LPS_Transport"/>
</dbReference>
<dbReference type="InterPro" id="IPR003593">
    <property type="entry name" value="AAA+_ATPase"/>
</dbReference>
<accession>A0A0K0XET4</accession>
<gene>
    <name evidence="5" type="ORF">AFA91_32585</name>
</gene>
<evidence type="ECO:0000256" key="1">
    <source>
        <dbReference type="ARBA" id="ARBA00022448"/>
    </source>
</evidence>
<dbReference type="PATRIC" id="fig|134601.6.peg.6744"/>
<evidence type="ECO:0000313" key="5">
    <source>
        <dbReference type="EMBL" id="AKS35872.1"/>
    </source>
</evidence>
<organism evidence="5 6">
    <name type="scientific">Mycolicibacterium goodii</name>
    <name type="common">Mycobacterium goodii</name>
    <dbReference type="NCBI Taxonomy" id="134601"/>
    <lineage>
        <taxon>Bacteria</taxon>
        <taxon>Bacillati</taxon>
        <taxon>Actinomycetota</taxon>
        <taxon>Actinomycetes</taxon>
        <taxon>Mycobacteriales</taxon>
        <taxon>Mycobacteriaceae</taxon>
        <taxon>Mycolicibacterium</taxon>
    </lineage>
</organism>
<dbReference type="RefSeq" id="WP_049748318.1">
    <property type="nucleotide sequence ID" value="NZ_CP012150.1"/>
</dbReference>
<dbReference type="CDD" id="cd03219">
    <property type="entry name" value="ABC_Mj1267_LivG_branched"/>
    <property type="match status" value="1"/>
</dbReference>
<dbReference type="InterPro" id="IPR003439">
    <property type="entry name" value="ABC_transporter-like_ATP-bd"/>
</dbReference>
<reference evidence="5 6" key="1">
    <citation type="submission" date="2015-07" db="EMBL/GenBank/DDBJ databases">
        <title>Complete genome sequence of Mycobacterium goodii X7B, a facultative thermophilic biodesulfurizing bacterium.</title>
        <authorList>
            <person name="Yu B."/>
            <person name="Li F."/>
            <person name="Xu P."/>
        </authorList>
    </citation>
    <scope>NUCLEOTIDE SEQUENCE [LARGE SCALE GENOMIC DNA]</scope>
    <source>
        <strain evidence="5 6">X7B</strain>
    </source>
</reference>
<dbReference type="Pfam" id="PF00005">
    <property type="entry name" value="ABC_tran"/>
    <property type="match status" value="1"/>
</dbReference>
<keyword evidence="1" id="KW-0813">Transport</keyword>
<dbReference type="PROSITE" id="PS50893">
    <property type="entry name" value="ABC_TRANSPORTER_2"/>
    <property type="match status" value="1"/>
</dbReference>
<name>A0A0K0XET4_MYCGD</name>
<dbReference type="SUPFAM" id="SSF52540">
    <property type="entry name" value="P-loop containing nucleoside triphosphate hydrolases"/>
    <property type="match status" value="1"/>
</dbReference>
<dbReference type="GO" id="GO:0016887">
    <property type="term" value="F:ATP hydrolysis activity"/>
    <property type="evidence" value="ECO:0007669"/>
    <property type="project" value="InterPro"/>
</dbReference>
<proteinExistence type="predicted"/>
<dbReference type="AlphaFoldDB" id="A0A0K0XET4"/>
<dbReference type="Gene3D" id="3.40.50.300">
    <property type="entry name" value="P-loop containing nucleotide triphosphate hydrolases"/>
    <property type="match status" value="1"/>
</dbReference>
<sequence length="238" mass="25967">MTVLKVKNLSRSFGGIHAVNDVSFEVDKAEIVGIIGPNGSGKSTLFNLLTGAIKADGGSIELFGRNTTKLAPYKIARVGLGRTFQIPALFVNMTVRENLWTAAVQFDWDNARADAEAVLEQLELTRVADDLANTLSGGQQRLVEMGRVLMQKPKVALLDEVAAGVHPRLRQIMLDAIRTLRDAGTTFLIIEHDMELAQDICDRIIVMDAGKIVAQGSFDEISHDPHVMEAYLGVPTNE</sequence>
<evidence type="ECO:0000313" key="6">
    <source>
        <dbReference type="Proteomes" id="UP000062255"/>
    </source>
</evidence>
<dbReference type="PANTHER" id="PTHR45772:SF9">
    <property type="entry name" value="CONSERVED COMPONENT OF ABC TRANSPORTER FOR NATURAL AMINO ACIDS"/>
    <property type="match status" value="1"/>
</dbReference>
<dbReference type="PROSITE" id="PS00211">
    <property type="entry name" value="ABC_TRANSPORTER_1"/>
    <property type="match status" value="1"/>
</dbReference>
<dbReference type="SMART" id="SM00382">
    <property type="entry name" value="AAA"/>
    <property type="match status" value="1"/>
</dbReference>
<dbReference type="InterPro" id="IPR032823">
    <property type="entry name" value="BCA_ABC_TP_C"/>
</dbReference>
<dbReference type="GO" id="GO:0005886">
    <property type="term" value="C:plasma membrane"/>
    <property type="evidence" value="ECO:0007669"/>
    <property type="project" value="TreeGrafter"/>
</dbReference>
<dbReference type="PANTHER" id="PTHR45772">
    <property type="entry name" value="CONSERVED COMPONENT OF ABC TRANSPORTER FOR NATURAL AMINO ACIDS-RELATED"/>
    <property type="match status" value="1"/>
</dbReference>
<dbReference type="STRING" id="134601.AFA91_32585"/>
<dbReference type="InterPro" id="IPR017871">
    <property type="entry name" value="ABC_transporter-like_CS"/>
</dbReference>
<dbReference type="Proteomes" id="UP000062255">
    <property type="component" value="Chromosome"/>
</dbReference>
<dbReference type="KEGG" id="mgo:AFA91_32585"/>
<evidence type="ECO:0000256" key="2">
    <source>
        <dbReference type="ARBA" id="ARBA00022741"/>
    </source>
</evidence>
<feature type="domain" description="ABC transporter" evidence="4">
    <location>
        <begin position="4"/>
        <end position="234"/>
    </location>
</feature>
<protein>
    <submittedName>
        <fullName evidence="5">Branched-chain amino acid ABC transporter ATP-binding protein</fullName>
    </submittedName>
</protein>
<dbReference type="EMBL" id="CP012150">
    <property type="protein sequence ID" value="AKS35872.1"/>
    <property type="molecule type" value="Genomic_DNA"/>
</dbReference>
<keyword evidence="3 5" id="KW-0067">ATP-binding</keyword>
<dbReference type="InterPro" id="IPR027417">
    <property type="entry name" value="P-loop_NTPase"/>
</dbReference>
<evidence type="ECO:0000259" key="4">
    <source>
        <dbReference type="PROSITE" id="PS50893"/>
    </source>
</evidence>
<keyword evidence="2" id="KW-0547">Nucleotide-binding</keyword>
<dbReference type="OrthoDB" id="3396710at2"/>
<dbReference type="GO" id="GO:0005524">
    <property type="term" value="F:ATP binding"/>
    <property type="evidence" value="ECO:0007669"/>
    <property type="project" value="UniProtKB-KW"/>
</dbReference>